<organism evidence="2 3">
    <name type="scientific">Trachymyrmex cornetzi</name>
    <dbReference type="NCBI Taxonomy" id="471704"/>
    <lineage>
        <taxon>Eukaryota</taxon>
        <taxon>Metazoa</taxon>
        <taxon>Ecdysozoa</taxon>
        <taxon>Arthropoda</taxon>
        <taxon>Hexapoda</taxon>
        <taxon>Insecta</taxon>
        <taxon>Pterygota</taxon>
        <taxon>Neoptera</taxon>
        <taxon>Endopterygota</taxon>
        <taxon>Hymenoptera</taxon>
        <taxon>Apocrita</taxon>
        <taxon>Aculeata</taxon>
        <taxon>Formicoidea</taxon>
        <taxon>Formicidae</taxon>
        <taxon>Myrmicinae</taxon>
        <taxon>Trachymyrmex</taxon>
    </lineage>
</organism>
<evidence type="ECO:0000313" key="3">
    <source>
        <dbReference type="Proteomes" id="UP000078492"/>
    </source>
</evidence>
<reference evidence="2 3" key="1">
    <citation type="submission" date="2015-09" db="EMBL/GenBank/DDBJ databases">
        <title>Trachymyrmex cornetzi WGS genome.</title>
        <authorList>
            <person name="Nygaard S."/>
            <person name="Hu H."/>
            <person name="Boomsma J."/>
            <person name="Zhang G."/>
        </authorList>
    </citation>
    <scope>NUCLEOTIDE SEQUENCE [LARGE SCALE GENOMIC DNA]</scope>
    <source>
        <strain evidence="2">Tcor2-1</strain>
        <tissue evidence="2">Whole body</tissue>
    </source>
</reference>
<dbReference type="AlphaFoldDB" id="A0A151J5L2"/>
<keyword evidence="3" id="KW-1185">Reference proteome</keyword>
<protein>
    <submittedName>
        <fullName evidence="2">Uncharacterized protein</fullName>
    </submittedName>
</protein>
<name>A0A151J5L2_9HYME</name>
<sequence>MGPETRRQHTDVFAAAKAIAKRQELDRQREVDRQRDTHYRSDRDRDSRFAAEMGRPLANSTPHRRESPPYANNNRYQASAPQQHKSFAHIQERRFSSPTRGTPPRNNDLNLERNRTPNLNSFNSKEHCKYCKSAGHRIDECHKRQYNNTL</sequence>
<feature type="compositionally biased region" description="Polar residues" evidence="1">
    <location>
        <begin position="70"/>
        <end position="85"/>
    </location>
</feature>
<evidence type="ECO:0000313" key="2">
    <source>
        <dbReference type="EMBL" id="KYN18390.1"/>
    </source>
</evidence>
<dbReference type="EMBL" id="KQ979971">
    <property type="protein sequence ID" value="KYN18390.1"/>
    <property type="molecule type" value="Genomic_DNA"/>
</dbReference>
<feature type="compositionally biased region" description="Polar residues" evidence="1">
    <location>
        <begin position="96"/>
        <end position="109"/>
    </location>
</feature>
<gene>
    <name evidence="2" type="ORF">ALC57_09300</name>
</gene>
<evidence type="ECO:0000256" key="1">
    <source>
        <dbReference type="SAM" id="MobiDB-lite"/>
    </source>
</evidence>
<accession>A0A151J5L2</accession>
<feature type="compositionally biased region" description="Basic and acidic residues" evidence="1">
    <location>
        <begin position="21"/>
        <end position="49"/>
    </location>
</feature>
<proteinExistence type="predicted"/>
<dbReference type="STRING" id="471704.A0A151J5L2"/>
<dbReference type="Proteomes" id="UP000078492">
    <property type="component" value="Unassembled WGS sequence"/>
</dbReference>
<feature type="region of interest" description="Disordered" evidence="1">
    <location>
        <begin position="19"/>
        <end position="120"/>
    </location>
</feature>